<protein>
    <recommendedName>
        <fullName evidence="3">DUF2064 domain-containing protein</fullName>
    </recommendedName>
</protein>
<dbReference type="InterPro" id="IPR029044">
    <property type="entry name" value="Nucleotide-diphossugar_trans"/>
</dbReference>
<comment type="caution">
    <text evidence="1">The sequence shown here is derived from an EMBL/GenBank/DDBJ whole genome shotgun (WGS) entry which is preliminary data.</text>
</comment>
<accession>A0ABD5NMG7</accession>
<organism evidence="1 2">
    <name type="scientific">Halovivax cerinus</name>
    <dbReference type="NCBI Taxonomy" id="1487865"/>
    <lineage>
        <taxon>Archaea</taxon>
        <taxon>Methanobacteriati</taxon>
        <taxon>Methanobacteriota</taxon>
        <taxon>Stenosarchaea group</taxon>
        <taxon>Halobacteria</taxon>
        <taxon>Halobacteriales</taxon>
        <taxon>Natrialbaceae</taxon>
        <taxon>Halovivax</taxon>
    </lineage>
</organism>
<dbReference type="AlphaFoldDB" id="A0ABD5NMG7"/>
<name>A0ABD5NMG7_9EURY</name>
<dbReference type="RefSeq" id="WP_256531402.1">
    <property type="nucleotide sequence ID" value="NZ_CP101824.1"/>
</dbReference>
<dbReference type="Proteomes" id="UP001595846">
    <property type="component" value="Unassembled WGS sequence"/>
</dbReference>
<dbReference type="EMBL" id="JBHSAQ010000003">
    <property type="protein sequence ID" value="MFC3958248.1"/>
    <property type="molecule type" value="Genomic_DNA"/>
</dbReference>
<evidence type="ECO:0000313" key="2">
    <source>
        <dbReference type="Proteomes" id="UP001595846"/>
    </source>
</evidence>
<gene>
    <name evidence="1" type="ORF">ACFOUR_07680</name>
</gene>
<keyword evidence="2" id="KW-1185">Reference proteome</keyword>
<dbReference type="GeneID" id="73904138"/>
<reference evidence="1 2" key="1">
    <citation type="journal article" date="2019" name="Int. J. Syst. Evol. Microbiol.">
        <title>The Global Catalogue of Microorganisms (GCM) 10K type strain sequencing project: providing services to taxonomists for standard genome sequencing and annotation.</title>
        <authorList>
            <consortium name="The Broad Institute Genomics Platform"/>
            <consortium name="The Broad Institute Genome Sequencing Center for Infectious Disease"/>
            <person name="Wu L."/>
            <person name="Ma J."/>
        </authorList>
    </citation>
    <scope>NUCLEOTIDE SEQUENCE [LARGE SCALE GENOMIC DNA]</scope>
    <source>
        <strain evidence="1 2">IBRC-M 10256</strain>
    </source>
</reference>
<evidence type="ECO:0000313" key="1">
    <source>
        <dbReference type="EMBL" id="MFC3958248.1"/>
    </source>
</evidence>
<evidence type="ECO:0008006" key="3">
    <source>
        <dbReference type="Google" id="ProtNLM"/>
    </source>
</evidence>
<proteinExistence type="predicted"/>
<sequence>MIVVVPVDPPWAECASSRLSIADQLDDSAVEALYEASVTDVLNTAHASGGQLLVNYRDGETLPETDRPDDPEAACRDLVEGALGSEEVRFERQVGSTHAARMGNTVTHLLEREDAASVCVVDPLAPLVRRSDVDGVPMKARRDAIVLGSDGAGDVYLAAFTDPIDFEDGFEFPALSTLADRAAATGLPIGFTPMVPRLTTVTGLAATIAGIDARRAAGDPIPESTATAIDRLELDAHVLRSEDSR</sequence>
<dbReference type="Gene3D" id="3.90.550.10">
    <property type="entry name" value="Spore Coat Polysaccharide Biosynthesis Protein SpsA, Chain A"/>
    <property type="match status" value="1"/>
</dbReference>